<dbReference type="InterPro" id="IPR011701">
    <property type="entry name" value="MFS"/>
</dbReference>
<dbReference type="InterPro" id="IPR020846">
    <property type="entry name" value="MFS_dom"/>
</dbReference>
<evidence type="ECO:0000313" key="9">
    <source>
        <dbReference type="EMBL" id="MFC5971172.1"/>
    </source>
</evidence>
<feature type="transmembrane region" description="Helical" evidence="7">
    <location>
        <begin position="54"/>
        <end position="74"/>
    </location>
</feature>
<dbReference type="Proteomes" id="UP001596099">
    <property type="component" value="Unassembled WGS sequence"/>
</dbReference>
<evidence type="ECO:0000256" key="3">
    <source>
        <dbReference type="ARBA" id="ARBA00022692"/>
    </source>
</evidence>
<evidence type="ECO:0000256" key="6">
    <source>
        <dbReference type="SAM" id="MobiDB-lite"/>
    </source>
</evidence>
<reference evidence="9 10" key="1">
    <citation type="journal article" date="2019" name="Int. J. Syst. Evol. Microbiol.">
        <title>The Global Catalogue of Microorganisms (GCM) 10K type strain sequencing project: providing services to taxonomists for standard genome sequencing and annotation.</title>
        <authorList>
            <consortium name="The Broad Institute Genomics Platform"/>
            <consortium name="The Broad Institute Genome Sequencing Center for Infectious Disease"/>
            <person name="Wu L."/>
            <person name="Ma J."/>
        </authorList>
    </citation>
    <scope>NUCLEOTIDE SEQUENCE [LARGE SCALE GENOMIC DNA]</scope>
    <source>
        <strain evidence="9 10">CGMCC 1.12543</strain>
    </source>
</reference>
<dbReference type="SUPFAM" id="SSF103473">
    <property type="entry name" value="MFS general substrate transporter"/>
    <property type="match status" value="1"/>
</dbReference>
<feature type="transmembrane region" description="Helical" evidence="7">
    <location>
        <begin position="19"/>
        <end position="42"/>
    </location>
</feature>
<name>A0ABD5RKR6_9EURY</name>
<comment type="caution">
    <text evidence="9">The sequence shown here is derived from an EMBL/GenBank/DDBJ whole genome shotgun (WGS) entry which is preliminary data.</text>
</comment>
<keyword evidence="5 7" id="KW-0472">Membrane</keyword>
<dbReference type="PANTHER" id="PTHR43124">
    <property type="entry name" value="PURINE EFFLUX PUMP PBUE"/>
    <property type="match status" value="1"/>
</dbReference>
<dbReference type="Pfam" id="PF07690">
    <property type="entry name" value="MFS_1"/>
    <property type="match status" value="1"/>
</dbReference>
<feature type="transmembrane region" description="Helical" evidence="7">
    <location>
        <begin position="174"/>
        <end position="196"/>
    </location>
</feature>
<comment type="subcellular location">
    <subcellularLocation>
        <location evidence="1">Cell membrane</location>
        <topology evidence="1">Multi-pass membrane protein</topology>
    </subcellularLocation>
</comment>
<evidence type="ECO:0000256" key="5">
    <source>
        <dbReference type="ARBA" id="ARBA00023136"/>
    </source>
</evidence>
<dbReference type="InterPro" id="IPR036259">
    <property type="entry name" value="MFS_trans_sf"/>
</dbReference>
<keyword evidence="2" id="KW-1003">Cell membrane</keyword>
<evidence type="ECO:0000256" key="4">
    <source>
        <dbReference type="ARBA" id="ARBA00022989"/>
    </source>
</evidence>
<feature type="transmembrane region" description="Helical" evidence="7">
    <location>
        <begin position="224"/>
        <end position="241"/>
    </location>
</feature>
<keyword evidence="3 7" id="KW-0812">Transmembrane</keyword>
<accession>A0ABD5RKR6</accession>
<keyword evidence="4 7" id="KW-1133">Transmembrane helix</keyword>
<evidence type="ECO:0000313" key="10">
    <source>
        <dbReference type="Proteomes" id="UP001596099"/>
    </source>
</evidence>
<feature type="transmembrane region" description="Helical" evidence="7">
    <location>
        <begin position="381"/>
        <end position="401"/>
    </location>
</feature>
<dbReference type="PANTHER" id="PTHR43124:SF3">
    <property type="entry name" value="CHLORAMPHENICOL EFFLUX PUMP RV0191"/>
    <property type="match status" value="1"/>
</dbReference>
<feature type="transmembrane region" description="Helical" evidence="7">
    <location>
        <begin position="86"/>
        <end position="104"/>
    </location>
</feature>
<feature type="transmembrane region" description="Helical" evidence="7">
    <location>
        <begin position="290"/>
        <end position="308"/>
    </location>
</feature>
<keyword evidence="10" id="KW-1185">Reference proteome</keyword>
<dbReference type="RefSeq" id="WP_247414081.1">
    <property type="nucleotide sequence ID" value="NZ_JALLGW010000001.1"/>
</dbReference>
<dbReference type="InterPro" id="IPR005829">
    <property type="entry name" value="Sugar_transporter_CS"/>
</dbReference>
<feature type="transmembrane region" description="Helical" evidence="7">
    <location>
        <begin position="314"/>
        <end position="339"/>
    </location>
</feature>
<evidence type="ECO:0000256" key="7">
    <source>
        <dbReference type="SAM" id="Phobius"/>
    </source>
</evidence>
<feature type="transmembrane region" description="Helical" evidence="7">
    <location>
        <begin position="351"/>
        <end position="375"/>
    </location>
</feature>
<dbReference type="PROSITE" id="PS50850">
    <property type="entry name" value="MFS"/>
    <property type="match status" value="1"/>
</dbReference>
<feature type="region of interest" description="Disordered" evidence="6">
    <location>
        <begin position="407"/>
        <end position="450"/>
    </location>
</feature>
<gene>
    <name evidence="9" type="ORF">ACFPYI_07480</name>
</gene>
<dbReference type="InterPro" id="IPR050189">
    <property type="entry name" value="MFS_Efflux_Transporters"/>
</dbReference>
<dbReference type="Gene3D" id="1.20.1250.20">
    <property type="entry name" value="MFS general substrate transporter like domains"/>
    <property type="match status" value="2"/>
</dbReference>
<dbReference type="GO" id="GO:0005886">
    <property type="term" value="C:plasma membrane"/>
    <property type="evidence" value="ECO:0007669"/>
    <property type="project" value="UniProtKB-SubCell"/>
</dbReference>
<feature type="transmembrane region" description="Helical" evidence="7">
    <location>
        <begin position="253"/>
        <end position="278"/>
    </location>
</feature>
<sequence>MAVADDSSPAPRDGPDSRLVVFTLWLLVFGVGSQAMLIAPIIPQIATQLDVDEAALGTLITAYSVAVGAFALLVGPISDRIGRRPVLLAGTGLMTGALALHWLAGDFLGLFAVRLLAGVAGGVLNGAAIAYVGDYFPPERRGWANGWVISGFAAGQIAGIPIGTLLAAEFGFRAPFLAFAVATLVAFGLVVAFLPAPDVTLATTRLTVRSFVGEYAALLRRREILAATLVFFLMFGGSALYTTFLPTWLSVELLVGAGAIALLFLLGGLSNAVVGPVAGSLSDQLGRKRVILVASVGIAVVMALTPVAGAVGGFVAVAAVFVVVMGLFASRASSFTTLLTELADGNQRGSLMSLTVGVGQVGTGVGGALAGTAYAATGYPASAVAAGVVMAVITGLIYVYLPATGPGTERRPAPTAEPHSPLDTSGDGRPDVACDALCGPTAEGGYSDDD</sequence>
<evidence type="ECO:0000259" key="8">
    <source>
        <dbReference type="PROSITE" id="PS50850"/>
    </source>
</evidence>
<protein>
    <submittedName>
        <fullName evidence="9">MFS transporter</fullName>
    </submittedName>
</protein>
<dbReference type="CDD" id="cd17325">
    <property type="entry name" value="MFS_MdtG_SLC18_like"/>
    <property type="match status" value="1"/>
</dbReference>
<feature type="transmembrane region" description="Helical" evidence="7">
    <location>
        <begin position="110"/>
        <end position="132"/>
    </location>
</feature>
<organism evidence="9 10">
    <name type="scientific">Halomarina salina</name>
    <dbReference type="NCBI Taxonomy" id="1872699"/>
    <lineage>
        <taxon>Archaea</taxon>
        <taxon>Methanobacteriati</taxon>
        <taxon>Methanobacteriota</taxon>
        <taxon>Stenosarchaea group</taxon>
        <taxon>Halobacteria</taxon>
        <taxon>Halobacteriales</taxon>
        <taxon>Natronomonadaceae</taxon>
        <taxon>Halomarina</taxon>
    </lineage>
</organism>
<evidence type="ECO:0000256" key="2">
    <source>
        <dbReference type="ARBA" id="ARBA00022475"/>
    </source>
</evidence>
<dbReference type="EMBL" id="JBHSQH010000001">
    <property type="protein sequence ID" value="MFC5971172.1"/>
    <property type="molecule type" value="Genomic_DNA"/>
</dbReference>
<feature type="transmembrane region" description="Helical" evidence="7">
    <location>
        <begin position="144"/>
        <end position="168"/>
    </location>
</feature>
<dbReference type="PROSITE" id="PS00216">
    <property type="entry name" value="SUGAR_TRANSPORT_1"/>
    <property type="match status" value="1"/>
</dbReference>
<evidence type="ECO:0000256" key="1">
    <source>
        <dbReference type="ARBA" id="ARBA00004651"/>
    </source>
</evidence>
<feature type="domain" description="Major facilitator superfamily (MFS) profile" evidence="8">
    <location>
        <begin position="20"/>
        <end position="405"/>
    </location>
</feature>
<dbReference type="AlphaFoldDB" id="A0ABD5RKR6"/>
<proteinExistence type="predicted"/>